<reference evidence="2" key="1">
    <citation type="journal article" date="2023" name="Mol. Phylogenet. Evol.">
        <title>Genome-scale phylogeny and comparative genomics of the fungal order Sordariales.</title>
        <authorList>
            <person name="Hensen N."/>
            <person name="Bonometti L."/>
            <person name="Westerberg I."/>
            <person name="Brannstrom I.O."/>
            <person name="Guillou S."/>
            <person name="Cros-Aarteil S."/>
            <person name="Calhoun S."/>
            <person name="Haridas S."/>
            <person name="Kuo A."/>
            <person name="Mondo S."/>
            <person name="Pangilinan J."/>
            <person name="Riley R."/>
            <person name="LaButti K."/>
            <person name="Andreopoulos B."/>
            <person name="Lipzen A."/>
            <person name="Chen C."/>
            <person name="Yan M."/>
            <person name="Daum C."/>
            <person name="Ng V."/>
            <person name="Clum A."/>
            <person name="Steindorff A."/>
            <person name="Ohm R.A."/>
            <person name="Martin F."/>
            <person name="Silar P."/>
            <person name="Natvig D.O."/>
            <person name="Lalanne C."/>
            <person name="Gautier V."/>
            <person name="Ament-Velasquez S.L."/>
            <person name="Kruys A."/>
            <person name="Hutchinson M.I."/>
            <person name="Powell A.J."/>
            <person name="Barry K."/>
            <person name="Miller A.N."/>
            <person name="Grigoriev I.V."/>
            <person name="Debuchy R."/>
            <person name="Gladieux P."/>
            <person name="Hiltunen Thoren M."/>
            <person name="Johannesson H."/>
        </authorList>
    </citation>
    <scope>NUCLEOTIDE SEQUENCE</scope>
    <source>
        <strain evidence="2">CBS 123565</strain>
    </source>
</reference>
<protein>
    <submittedName>
        <fullName evidence="2">Uncharacterized protein</fullName>
    </submittedName>
</protein>
<evidence type="ECO:0000313" key="3">
    <source>
        <dbReference type="Proteomes" id="UP001304895"/>
    </source>
</evidence>
<accession>A0AAN6UM96</accession>
<feature type="region of interest" description="Disordered" evidence="1">
    <location>
        <begin position="1"/>
        <end position="48"/>
    </location>
</feature>
<dbReference type="Proteomes" id="UP001304895">
    <property type="component" value="Unassembled WGS sequence"/>
</dbReference>
<dbReference type="EMBL" id="MU853406">
    <property type="protein sequence ID" value="KAK4135364.1"/>
    <property type="molecule type" value="Genomic_DNA"/>
</dbReference>
<evidence type="ECO:0000256" key="1">
    <source>
        <dbReference type="SAM" id="MobiDB-lite"/>
    </source>
</evidence>
<evidence type="ECO:0000313" key="2">
    <source>
        <dbReference type="EMBL" id="KAK4135364.1"/>
    </source>
</evidence>
<sequence>MELTSPLTTLASISTPDSYHTARDSPSNAAYDTTLSSPIEEPDEEGPRYRDAVQLPHELRSHCQIHMEEQLYSAAIHILSGLLSDGNAVQPPTTILPLHKRNQKQPPVRIPPPSQLALLATLIIHPSFTSRPPDTSNTHAAAHALVYLRGLVNIVGPVNANLRAAFEFHGGGHGGGGSGRTTASTKRTGSKGPQKQNKNRARARARTSLSPSPCSGDSSDGDAAVGGHFARSQLLWRRAADFWAVLGWAFRCAAEYPHRWCHWRLWLGVVVGAMEADWDGRLRRDQASGQTARGNSAAPYPLLRGSLVVGYLGDLRRERKNVLREVMRAVLAFSAGGDVVSDRAVFREVFERETVVGRAKCKRKREGAVVDFEKDQFGDYLDGDESESDEAGSGSPMPRSRSRRKPGRKPKGEADPIFTLTDGTAESVLFRLRIFRLLSAASFYIPDTFVPVDELYEQFTDHVRGLPLPMFRLFVESRPAVLPEYVQVSLLRTIIENLLPRHPDPAAVDPGGGADVSVTVPVMQKCFLPFPANKITVEDNAKLSLALESLMWFIYTQLDVEYSEGLRSAVETGIRAREGRIKRRGPAAGRENASDRAGREVLARSARSLRVLVDVIAATGR</sequence>
<name>A0AAN6UM96_9PEZI</name>
<feature type="compositionally biased region" description="Low complexity" evidence="1">
    <location>
        <begin position="206"/>
        <end position="221"/>
    </location>
</feature>
<feature type="compositionally biased region" description="Gly residues" evidence="1">
    <location>
        <begin position="169"/>
        <end position="179"/>
    </location>
</feature>
<feature type="compositionally biased region" description="Polar residues" evidence="1">
    <location>
        <begin position="1"/>
        <end position="37"/>
    </location>
</feature>
<feature type="compositionally biased region" description="Basic residues" evidence="1">
    <location>
        <begin position="400"/>
        <end position="409"/>
    </location>
</feature>
<gene>
    <name evidence="2" type="ORF">BT67DRAFT_273909</name>
</gene>
<proteinExistence type="predicted"/>
<feature type="compositionally biased region" description="Acidic residues" evidence="1">
    <location>
        <begin position="381"/>
        <end position="390"/>
    </location>
</feature>
<feature type="region of interest" description="Disordered" evidence="1">
    <location>
        <begin position="380"/>
        <end position="418"/>
    </location>
</feature>
<feature type="compositionally biased region" description="Low complexity" evidence="1">
    <location>
        <begin position="180"/>
        <end position="192"/>
    </location>
</feature>
<dbReference type="AlphaFoldDB" id="A0AAN6UM96"/>
<feature type="region of interest" description="Disordered" evidence="1">
    <location>
        <begin position="169"/>
        <end position="221"/>
    </location>
</feature>
<comment type="caution">
    <text evidence="2">The sequence shown here is derived from an EMBL/GenBank/DDBJ whole genome shotgun (WGS) entry which is preliminary data.</text>
</comment>
<reference evidence="2" key="2">
    <citation type="submission" date="2023-05" db="EMBL/GenBank/DDBJ databases">
        <authorList>
            <consortium name="Lawrence Berkeley National Laboratory"/>
            <person name="Steindorff A."/>
            <person name="Hensen N."/>
            <person name="Bonometti L."/>
            <person name="Westerberg I."/>
            <person name="Brannstrom I.O."/>
            <person name="Guillou S."/>
            <person name="Cros-Aarteil S."/>
            <person name="Calhoun S."/>
            <person name="Haridas S."/>
            <person name="Kuo A."/>
            <person name="Mondo S."/>
            <person name="Pangilinan J."/>
            <person name="Riley R."/>
            <person name="Labutti K."/>
            <person name="Andreopoulos B."/>
            <person name="Lipzen A."/>
            <person name="Chen C."/>
            <person name="Yanf M."/>
            <person name="Daum C."/>
            <person name="Ng V."/>
            <person name="Clum A."/>
            <person name="Ohm R."/>
            <person name="Martin F."/>
            <person name="Silar P."/>
            <person name="Natvig D."/>
            <person name="Lalanne C."/>
            <person name="Gautier V."/>
            <person name="Ament-Velasquez S.L."/>
            <person name="Kruys A."/>
            <person name="Hutchinson M.I."/>
            <person name="Powell A.J."/>
            <person name="Barry K."/>
            <person name="Miller A.N."/>
            <person name="Grigoriev I.V."/>
            <person name="Debuchy R."/>
            <person name="Gladieux P."/>
            <person name="Thoren M.H."/>
            <person name="Johannesson H."/>
        </authorList>
    </citation>
    <scope>NUCLEOTIDE SEQUENCE</scope>
    <source>
        <strain evidence="2">CBS 123565</strain>
    </source>
</reference>
<keyword evidence="3" id="KW-1185">Reference proteome</keyword>
<organism evidence="2 3">
    <name type="scientific">Trichocladium antarcticum</name>
    <dbReference type="NCBI Taxonomy" id="1450529"/>
    <lineage>
        <taxon>Eukaryota</taxon>
        <taxon>Fungi</taxon>
        <taxon>Dikarya</taxon>
        <taxon>Ascomycota</taxon>
        <taxon>Pezizomycotina</taxon>
        <taxon>Sordariomycetes</taxon>
        <taxon>Sordariomycetidae</taxon>
        <taxon>Sordariales</taxon>
        <taxon>Chaetomiaceae</taxon>
        <taxon>Trichocladium</taxon>
    </lineage>
</organism>